<dbReference type="STRING" id="1230905.A0A1G4KJJ6"/>
<accession>A0A1G4KJJ6</accession>
<dbReference type="GO" id="GO:0032958">
    <property type="term" value="P:inositol phosphate biosynthetic process"/>
    <property type="evidence" value="ECO:0007669"/>
    <property type="project" value="InterPro"/>
</dbReference>
<dbReference type="OrthoDB" id="338650at2759"/>
<evidence type="ECO:0000256" key="3">
    <source>
        <dbReference type="ARBA" id="ARBA00022777"/>
    </source>
</evidence>
<sequence>MNNKPIRHQAAGHDGTYTDEAELLVFKPTNDTEVKFYEDMQSRNAQQPRKEVGLQTWMPLFIGTLLEGLPADMQGNPLTSVPILDGKGPEKLAQGVKTGSGRPIVVLENLLHGYSRPIIIDIKLGRVLHDDLTDNEKRERLIAVSESTTSGSLGFRICGMKVQHKKQICDLEERYYEKDDQDYFTVNKHYGRDLTDLTVMGGLKLFFSSEDLSCERQVKLISIFRSRLTLLLDTLLKEEVRLISSSLFFVYEADSKRWDELKDEDTLLRSTMDAEEISDLSDDEDEAESMHPPTPLSSLSLIDFAHSRLAPNEGKDDNVIFGLERLIEQFDELLKGSNDIN</sequence>
<dbReference type="Pfam" id="PF03770">
    <property type="entry name" value="IPK"/>
    <property type="match status" value="1"/>
</dbReference>
<protein>
    <recommendedName>
        <fullName evidence="4">Kinase</fullName>
        <ecNumber evidence="4">2.7.-.-</ecNumber>
    </recommendedName>
</protein>
<dbReference type="PANTHER" id="PTHR12400:SF103">
    <property type="entry name" value="INOSITOL POLYPHOSPHATE MULTIKINASE"/>
    <property type="match status" value="1"/>
</dbReference>
<evidence type="ECO:0000313" key="5">
    <source>
        <dbReference type="EMBL" id="SCV04661.1"/>
    </source>
</evidence>
<evidence type="ECO:0000256" key="1">
    <source>
        <dbReference type="ARBA" id="ARBA00007374"/>
    </source>
</evidence>
<comment type="similarity">
    <text evidence="1 4">Belongs to the inositol phosphokinase (IPK) family.</text>
</comment>
<dbReference type="EC" id="2.7.-.-" evidence="4"/>
<dbReference type="EMBL" id="LT598468">
    <property type="protein sequence ID" value="SCV04661.1"/>
    <property type="molecule type" value="Genomic_DNA"/>
</dbReference>
<organism evidence="5 6">
    <name type="scientific">Lachancea mirantina</name>
    <dbReference type="NCBI Taxonomy" id="1230905"/>
    <lineage>
        <taxon>Eukaryota</taxon>
        <taxon>Fungi</taxon>
        <taxon>Dikarya</taxon>
        <taxon>Ascomycota</taxon>
        <taxon>Saccharomycotina</taxon>
        <taxon>Saccharomycetes</taxon>
        <taxon>Saccharomycetales</taxon>
        <taxon>Saccharomycetaceae</taxon>
        <taxon>Lachancea</taxon>
    </lineage>
</organism>
<dbReference type="GO" id="GO:0046854">
    <property type="term" value="P:phosphatidylinositol phosphate biosynthetic process"/>
    <property type="evidence" value="ECO:0007669"/>
    <property type="project" value="TreeGrafter"/>
</dbReference>
<dbReference type="PANTHER" id="PTHR12400">
    <property type="entry name" value="INOSITOL POLYPHOSPHATE KINASE"/>
    <property type="match status" value="1"/>
</dbReference>
<proteinExistence type="inferred from homology"/>
<dbReference type="InterPro" id="IPR005522">
    <property type="entry name" value="IPK"/>
</dbReference>
<reference evidence="6" key="1">
    <citation type="submission" date="2016-03" db="EMBL/GenBank/DDBJ databases">
        <authorList>
            <person name="Devillers H."/>
        </authorList>
    </citation>
    <scope>NUCLEOTIDE SEQUENCE [LARGE SCALE GENOMIC DNA]</scope>
</reference>
<gene>
    <name evidence="5" type="ORF">LAMI_0H17920G</name>
</gene>
<dbReference type="Proteomes" id="UP000191024">
    <property type="component" value="Chromosome H"/>
</dbReference>
<dbReference type="Gene3D" id="3.30.470.160">
    <property type="entry name" value="Inositol polyphosphate kinase"/>
    <property type="match status" value="1"/>
</dbReference>
<dbReference type="InterPro" id="IPR038286">
    <property type="entry name" value="IPK_sf"/>
</dbReference>
<dbReference type="GO" id="GO:0005737">
    <property type="term" value="C:cytoplasm"/>
    <property type="evidence" value="ECO:0007669"/>
    <property type="project" value="TreeGrafter"/>
</dbReference>
<dbReference type="SUPFAM" id="SSF56104">
    <property type="entry name" value="SAICAR synthase-like"/>
    <property type="match status" value="1"/>
</dbReference>
<evidence type="ECO:0000256" key="4">
    <source>
        <dbReference type="RuleBase" id="RU363090"/>
    </source>
</evidence>
<dbReference type="GO" id="GO:0005634">
    <property type="term" value="C:nucleus"/>
    <property type="evidence" value="ECO:0007669"/>
    <property type="project" value="TreeGrafter"/>
</dbReference>
<keyword evidence="6" id="KW-1185">Reference proteome</keyword>
<dbReference type="GO" id="GO:0008440">
    <property type="term" value="F:inositol-1,4,5-trisphosphate 3-kinase activity"/>
    <property type="evidence" value="ECO:0007669"/>
    <property type="project" value="TreeGrafter"/>
</dbReference>
<evidence type="ECO:0000256" key="2">
    <source>
        <dbReference type="ARBA" id="ARBA00022679"/>
    </source>
</evidence>
<dbReference type="AlphaFoldDB" id="A0A1G4KJJ6"/>
<keyword evidence="3 4" id="KW-0418">Kinase</keyword>
<evidence type="ECO:0000313" key="6">
    <source>
        <dbReference type="Proteomes" id="UP000191024"/>
    </source>
</evidence>
<name>A0A1G4KJJ6_9SACH</name>
<keyword evidence="2 4" id="KW-0808">Transferase</keyword>
<dbReference type="GO" id="GO:0000824">
    <property type="term" value="F:inositol-1,4,5,6-tetrakisphosphate 3-kinase activity"/>
    <property type="evidence" value="ECO:0007669"/>
    <property type="project" value="TreeGrafter"/>
</dbReference>